<evidence type="ECO:0000313" key="3">
    <source>
        <dbReference type="Proteomes" id="UP000037784"/>
    </source>
</evidence>
<reference evidence="2 3" key="1">
    <citation type="journal article" date="2015" name="Genome Announc.">
        <title>Draft Genome Sequence of a Heterotrophic Facultative Anaerobic Thermophilic Bacterium, Ardenticatena maritima Strain 110ST.</title>
        <authorList>
            <person name="Kawaichi S."/>
            <person name="Yoshida T."/>
            <person name="Sako Y."/>
            <person name="Nakamura R."/>
        </authorList>
    </citation>
    <scope>NUCLEOTIDE SEQUENCE [LARGE SCALE GENOMIC DNA]</scope>
    <source>
        <strain evidence="2 3">110S</strain>
    </source>
</reference>
<keyword evidence="3" id="KW-1185">Reference proteome</keyword>
<reference evidence="3" key="2">
    <citation type="submission" date="2015-08" db="EMBL/GenBank/DDBJ databases">
        <title>Draft Genome Sequence of a Heterotrophic Facultative Anaerobic Bacterium Ardenticatena maritima Strain 110S.</title>
        <authorList>
            <person name="Kawaichi S."/>
            <person name="Yoshida T."/>
            <person name="Sako Y."/>
            <person name="Nakamura R."/>
        </authorList>
    </citation>
    <scope>NUCLEOTIDE SEQUENCE [LARGE SCALE GENOMIC DNA]</scope>
    <source>
        <strain evidence="3">110S</strain>
    </source>
</reference>
<evidence type="ECO:0000313" key="2">
    <source>
        <dbReference type="EMBL" id="GAP64504.1"/>
    </source>
</evidence>
<keyword evidence="1" id="KW-1133">Transmembrane helix</keyword>
<dbReference type="Proteomes" id="UP000037784">
    <property type="component" value="Unassembled WGS sequence"/>
</dbReference>
<keyword evidence="1" id="KW-0472">Membrane</keyword>
<name>A0A0M9UDX2_9CHLR</name>
<feature type="transmembrane region" description="Helical" evidence="1">
    <location>
        <begin position="145"/>
        <end position="163"/>
    </location>
</feature>
<dbReference type="InParanoid" id="A0A0M9UDX2"/>
<keyword evidence="1" id="KW-0812">Transmembrane</keyword>
<dbReference type="EMBL" id="BBZA01000265">
    <property type="protein sequence ID" value="GAP64504.1"/>
    <property type="molecule type" value="Genomic_DNA"/>
</dbReference>
<proteinExistence type="predicted"/>
<evidence type="ECO:0000256" key="1">
    <source>
        <dbReference type="SAM" id="Phobius"/>
    </source>
</evidence>
<accession>A0A0M9UDX2</accession>
<protein>
    <submittedName>
        <fullName evidence="2">Uncharacterized protein</fullName>
    </submittedName>
</protein>
<sequence>MGVQPTGNDFTPGDITLKLQNTTGNTISNLYVAYKVWYYNDQNRSSSLDFYYSLDDVSYTGPIFTFTTPQAADVSPAWQSQSFATTLNGVNLAPGAFIYLQWKSDDVAGSGSRDEFGIDDIEVRIGGPTAIDLVEFNGQPASSPFSPLLLGLVVLAGGVLAFGRRAYRHR</sequence>
<dbReference type="AlphaFoldDB" id="A0A0M9UDX2"/>
<organism evidence="2 3">
    <name type="scientific">Ardenticatena maritima</name>
    <dbReference type="NCBI Taxonomy" id="872965"/>
    <lineage>
        <taxon>Bacteria</taxon>
        <taxon>Bacillati</taxon>
        <taxon>Chloroflexota</taxon>
        <taxon>Ardenticatenia</taxon>
        <taxon>Ardenticatenales</taxon>
        <taxon>Ardenticatenaceae</taxon>
        <taxon>Ardenticatena</taxon>
    </lineage>
</organism>
<gene>
    <name evidence="2" type="ORF">ARMA_2927</name>
</gene>
<comment type="caution">
    <text evidence="2">The sequence shown here is derived from an EMBL/GenBank/DDBJ whole genome shotgun (WGS) entry which is preliminary data.</text>
</comment>